<dbReference type="NCBIfam" id="NF001265">
    <property type="entry name" value="PRK00227.1"/>
    <property type="match status" value="1"/>
</dbReference>
<dbReference type="PANTHER" id="PTHR47320">
    <property type="entry name" value="BIFUNCTIONAL URIDYLYLTRANSFERASE/URIDYLYL-REMOVING ENZYME"/>
    <property type="match status" value="1"/>
</dbReference>
<keyword evidence="2 7" id="KW-0548">Nucleotidyltransferase</keyword>
<dbReference type="KEGG" id="cpso:CPPEL_04330"/>
<dbReference type="InterPro" id="IPR010043">
    <property type="entry name" value="UTase/UR"/>
</dbReference>
<dbReference type="GO" id="GO:0016787">
    <property type="term" value="F:hydrolase activity"/>
    <property type="evidence" value="ECO:0007669"/>
    <property type="project" value="UniProtKB-KW"/>
</dbReference>
<name>A0A3G6ITJ4_9CORY</name>
<dbReference type="GO" id="GO:0008773">
    <property type="term" value="F:[protein-PII] uridylyltransferase activity"/>
    <property type="evidence" value="ECO:0007669"/>
    <property type="project" value="InterPro"/>
</dbReference>
<evidence type="ECO:0000256" key="4">
    <source>
        <dbReference type="ARBA" id="ARBA00022842"/>
    </source>
</evidence>
<dbReference type="InterPro" id="IPR002934">
    <property type="entry name" value="Polymerase_NTP_transf_dom"/>
</dbReference>
<proteinExistence type="predicted"/>
<dbReference type="Proteomes" id="UP000271426">
    <property type="component" value="Chromosome"/>
</dbReference>
<evidence type="ECO:0000313" key="8">
    <source>
        <dbReference type="Proteomes" id="UP000271426"/>
    </source>
</evidence>
<dbReference type="PANTHER" id="PTHR47320:SF1">
    <property type="entry name" value="BIFUNCTIONAL URIDYLYLTRANSFERASE_URIDYLYL-REMOVING ENZYME"/>
    <property type="match status" value="1"/>
</dbReference>
<evidence type="ECO:0000256" key="2">
    <source>
        <dbReference type="ARBA" id="ARBA00022695"/>
    </source>
</evidence>
<keyword evidence="4" id="KW-0460">Magnesium</keyword>
<dbReference type="SUPFAM" id="SSF109604">
    <property type="entry name" value="HD-domain/PDEase-like"/>
    <property type="match status" value="1"/>
</dbReference>
<protein>
    <submittedName>
        <fullName evidence="7">Bifunctional uridylyltransferase/uridylyl-removing enzyme</fullName>
    </submittedName>
</protein>
<feature type="domain" description="HD" evidence="6">
    <location>
        <begin position="378"/>
        <end position="478"/>
    </location>
</feature>
<dbReference type="InterPro" id="IPR013546">
    <property type="entry name" value="PII_UdlTrfase/GS_AdlTrfase"/>
</dbReference>
<dbReference type="InterPro" id="IPR006674">
    <property type="entry name" value="HD_domain"/>
</dbReference>
<evidence type="ECO:0000256" key="1">
    <source>
        <dbReference type="ARBA" id="ARBA00022679"/>
    </source>
</evidence>
<organism evidence="7 8">
    <name type="scientific">Corynebacterium pseudopelargi</name>
    <dbReference type="NCBI Taxonomy" id="2080757"/>
    <lineage>
        <taxon>Bacteria</taxon>
        <taxon>Bacillati</taxon>
        <taxon>Actinomycetota</taxon>
        <taxon>Actinomycetes</taxon>
        <taxon>Mycobacteriales</taxon>
        <taxon>Corynebacteriaceae</taxon>
        <taxon>Corynebacterium</taxon>
    </lineage>
</organism>
<dbReference type="Pfam" id="PF01909">
    <property type="entry name" value="NTP_transf_2"/>
    <property type="match status" value="1"/>
</dbReference>
<dbReference type="PROSITE" id="PS51831">
    <property type="entry name" value="HD"/>
    <property type="match status" value="1"/>
</dbReference>
<keyword evidence="3" id="KW-0378">Hydrolase</keyword>
<dbReference type="OrthoDB" id="9758038at2"/>
<gene>
    <name evidence="7" type="primary">glnD</name>
    <name evidence="7" type="ORF">CPPEL_04330</name>
</gene>
<keyword evidence="5" id="KW-0511">Multifunctional enzyme</keyword>
<reference evidence="7 8" key="1">
    <citation type="submission" date="2018-11" db="EMBL/GenBank/DDBJ databases">
        <authorList>
            <person name="Kleinhagauer T."/>
            <person name="Glaeser S.P."/>
            <person name="Spergser J."/>
            <person name="Ruckert C."/>
            <person name="Kaempfer P."/>
            <person name="Busse H.-J."/>
        </authorList>
    </citation>
    <scope>NUCLEOTIDE SEQUENCE [LARGE SCALE GENOMIC DNA]</scope>
    <source>
        <strain evidence="7 8">812CH</strain>
    </source>
</reference>
<dbReference type="Pfam" id="PF08335">
    <property type="entry name" value="GlnD_UR_UTase"/>
    <property type="match status" value="1"/>
</dbReference>
<evidence type="ECO:0000256" key="5">
    <source>
        <dbReference type="ARBA" id="ARBA00023268"/>
    </source>
</evidence>
<dbReference type="InterPro" id="IPR043519">
    <property type="entry name" value="NT_sf"/>
</dbReference>
<dbReference type="SUPFAM" id="SSF81593">
    <property type="entry name" value="Nucleotidyltransferase substrate binding subunit/domain"/>
    <property type="match status" value="1"/>
</dbReference>
<dbReference type="InterPro" id="IPR003607">
    <property type="entry name" value="HD/PDEase_dom"/>
</dbReference>
<dbReference type="SUPFAM" id="SSF81301">
    <property type="entry name" value="Nucleotidyltransferase"/>
    <property type="match status" value="1"/>
</dbReference>
<evidence type="ECO:0000259" key="6">
    <source>
        <dbReference type="PROSITE" id="PS51831"/>
    </source>
</evidence>
<accession>A0A3G6ITJ4</accession>
<dbReference type="AlphaFoldDB" id="A0A3G6ITJ4"/>
<dbReference type="Gene3D" id="1.10.3090.10">
    <property type="entry name" value="cca-adding enzyme, domain 2"/>
    <property type="match status" value="1"/>
</dbReference>
<keyword evidence="1 7" id="KW-0808">Transferase</keyword>
<dbReference type="SMART" id="SM00471">
    <property type="entry name" value="HDc"/>
    <property type="match status" value="1"/>
</dbReference>
<sequence length="701" mass="77151">MITPAERRKAAAEQAYALLGGVDVPPGAALVVTGSLATNTMAPHSDIDALLLCEPGTEVSESLWYPLWESKLRVDTAVRTPDECAQVAASDITAALGMLEIKHFRGDAALTQKTRDAVLQQWRVMVRKNFEQILDTAIARWRRSGSVVSMTRPDIKHGRGGLRDIQLIQALALGNVCDAPQLESEMQLLLDVRTLLHHTTRRARDVLDPEFAVDIAIELGFEDRYSLATTLAHNARAIDAALAQALQQGRDLVPRRFVRAQPRKPIDVDVVEVAGEVALARNARVDDPWLPLRVGASSVRTGLPIAKSVWKQLEQAPMPPELWPKSAVNDFFAVLSSADHTIAVVRELDEHGHWATLVPWWDAIRDRMPREPIHIHTIDQHCLEVVALCAQQGVEVPRPDLLALAALFHDIGKGQNQPHEALGARYVTEMAARLQLPLRDQQVVANLVEQHTTIFQLLQHQDPEDPALAEAFLDCLHFDPLALQLMEVLVEADSKGTGPGVWTPMRAHSVARVCQAARSNLNQLCFIAPHIDHHVPLALIPDPHAENEATVQWSGEYLRAIVRVLALIAAKNWNITQAAVVVDVAGVRAEFQVRNHTGTAFDPAEFIQAYNSGVFSSLPTLDPGPVATAWQGDVLEVRTLDRRAALGACIGALPEVQWLSQQLRGGTMIAQCKLVDGFDRAKVERDVTRVLSNGYHGYVQP</sequence>
<dbReference type="RefSeq" id="WP_123959971.1">
    <property type="nucleotide sequence ID" value="NZ_CP033898.1"/>
</dbReference>
<evidence type="ECO:0000313" key="7">
    <source>
        <dbReference type="EMBL" id="AZA08993.1"/>
    </source>
</evidence>
<dbReference type="Pfam" id="PF01966">
    <property type="entry name" value="HD"/>
    <property type="match status" value="1"/>
</dbReference>
<dbReference type="EMBL" id="CP033898">
    <property type="protein sequence ID" value="AZA08993.1"/>
    <property type="molecule type" value="Genomic_DNA"/>
</dbReference>
<evidence type="ECO:0000256" key="3">
    <source>
        <dbReference type="ARBA" id="ARBA00022801"/>
    </source>
</evidence>
<keyword evidence="8" id="KW-1185">Reference proteome</keyword>